<dbReference type="EMBL" id="BTRK01000003">
    <property type="protein sequence ID" value="GMR43465.1"/>
    <property type="molecule type" value="Genomic_DNA"/>
</dbReference>
<dbReference type="AlphaFoldDB" id="A0AAN4ZTE9"/>
<feature type="non-terminal residue" evidence="2">
    <location>
        <position position="1"/>
    </location>
</feature>
<name>A0AAN4ZTE9_9BILA</name>
<protein>
    <submittedName>
        <fullName evidence="2">Uncharacterized protein</fullName>
    </submittedName>
</protein>
<evidence type="ECO:0000256" key="1">
    <source>
        <dbReference type="SAM" id="MobiDB-lite"/>
    </source>
</evidence>
<evidence type="ECO:0000313" key="3">
    <source>
        <dbReference type="Proteomes" id="UP001328107"/>
    </source>
</evidence>
<feature type="non-terminal residue" evidence="2">
    <location>
        <position position="132"/>
    </location>
</feature>
<feature type="region of interest" description="Disordered" evidence="1">
    <location>
        <begin position="60"/>
        <end position="132"/>
    </location>
</feature>
<keyword evidence="3" id="KW-1185">Reference proteome</keyword>
<accession>A0AAN4ZTE9</accession>
<gene>
    <name evidence="2" type="ORF">PMAYCL1PPCAC_13660</name>
</gene>
<comment type="caution">
    <text evidence="2">The sequence shown here is derived from an EMBL/GenBank/DDBJ whole genome shotgun (WGS) entry which is preliminary data.</text>
</comment>
<evidence type="ECO:0000313" key="2">
    <source>
        <dbReference type="EMBL" id="GMR43465.1"/>
    </source>
</evidence>
<dbReference type="Proteomes" id="UP001328107">
    <property type="component" value="Unassembled WGS sequence"/>
</dbReference>
<proteinExistence type="predicted"/>
<feature type="compositionally biased region" description="Low complexity" evidence="1">
    <location>
        <begin position="74"/>
        <end position="86"/>
    </location>
</feature>
<sequence length="132" mass="15074">NQLITLSKQKTDALMVGDMDKADNIRVKMFQVKNDAIRNNYMDLVTDENQVRAYGIESKWTKERNDEDPKPRMMRAPSPVRRAPSPITRENSARPPSGRFVPDKLPVKERRARSAARSPEGKIAPPMERRGS</sequence>
<organism evidence="2 3">
    <name type="scientific">Pristionchus mayeri</name>
    <dbReference type="NCBI Taxonomy" id="1317129"/>
    <lineage>
        <taxon>Eukaryota</taxon>
        <taxon>Metazoa</taxon>
        <taxon>Ecdysozoa</taxon>
        <taxon>Nematoda</taxon>
        <taxon>Chromadorea</taxon>
        <taxon>Rhabditida</taxon>
        <taxon>Rhabditina</taxon>
        <taxon>Diplogasteromorpha</taxon>
        <taxon>Diplogasteroidea</taxon>
        <taxon>Neodiplogasteridae</taxon>
        <taxon>Pristionchus</taxon>
    </lineage>
</organism>
<feature type="compositionally biased region" description="Basic and acidic residues" evidence="1">
    <location>
        <begin position="60"/>
        <end position="71"/>
    </location>
</feature>
<reference evidence="3" key="1">
    <citation type="submission" date="2022-10" db="EMBL/GenBank/DDBJ databases">
        <title>Genome assembly of Pristionchus species.</title>
        <authorList>
            <person name="Yoshida K."/>
            <person name="Sommer R.J."/>
        </authorList>
    </citation>
    <scope>NUCLEOTIDE SEQUENCE [LARGE SCALE GENOMIC DNA]</scope>
    <source>
        <strain evidence="3">RS5460</strain>
    </source>
</reference>